<accession>A0ABT0ZUG5</accession>
<keyword evidence="2" id="KW-0012">Acyltransferase</keyword>
<dbReference type="InterPro" id="IPR050832">
    <property type="entry name" value="Bact_Acetyltransf"/>
</dbReference>
<dbReference type="Gene3D" id="3.40.630.30">
    <property type="match status" value="1"/>
</dbReference>
<dbReference type="Pfam" id="PF00583">
    <property type="entry name" value="Acetyltransf_1"/>
    <property type="match status" value="1"/>
</dbReference>
<evidence type="ECO:0000313" key="4">
    <source>
        <dbReference type="EMBL" id="MCO1654314.1"/>
    </source>
</evidence>
<dbReference type="InterPro" id="IPR000182">
    <property type="entry name" value="GNAT_dom"/>
</dbReference>
<name>A0ABT0ZUG5_9PSEU</name>
<protein>
    <submittedName>
        <fullName evidence="4">GNAT family N-acetyltransferase</fullName>
    </submittedName>
</protein>
<evidence type="ECO:0000256" key="2">
    <source>
        <dbReference type="ARBA" id="ARBA00023315"/>
    </source>
</evidence>
<dbReference type="RefSeq" id="WP_252436029.1">
    <property type="nucleotide sequence ID" value="NZ_JAGSOV010000010.1"/>
</dbReference>
<feature type="domain" description="N-acetyltransferase" evidence="3">
    <location>
        <begin position="1"/>
        <end position="144"/>
    </location>
</feature>
<evidence type="ECO:0000313" key="5">
    <source>
        <dbReference type="Proteomes" id="UP001165283"/>
    </source>
</evidence>
<dbReference type="EMBL" id="JAGSOV010000010">
    <property type="protein sequence ID" value="MCO1654314.1"/>
    <property type="molecule type" value="Genomic_DNA"/>
</dbReference>
<comment type="caution">
    <text evidence="4">The sequence shown here is derived from an EMBL/GenBank/DDBJ whole genome shotgun (WGS) entry which is preliminary data.</text>
</comment>
<dbReference type="PROSITE" id="PS51186">
    <property type="entry name" value="GNAT"/>
    <property type="match status" value="1"/>
</dbReference>
<dbReference type="SUPFAM" id="SSF55729">
    <property type="entry name" value="Acyl-CoA N-acyltransferases (Nat)"/>
    <property type="match status" value="1"/>
</dbReference>
<keyword evidence="5" id="KW-1185">Reference proteome</keyword>
<gene>
    <name evidence="4" type="ORF">KDL28_04530</name>
</gene>
<dbReference type="CDD" id="cd04301">
    <property type="entry name" value="NAT_SF"/>
    <property type="match status" value="1"/>
</dbReference>
<proteinExistence type="predicted"/>
<dbReference type="PANTHER" id="PTHR43877">
    <property type="entry name" value="AMINOALKYLPHOSPHONATE N-ACETYLTRANSFERASE-RELATED-RELATED"/>
    <property type="match status" value="1"/>
</dbReference>
<keyword evidence="1" id="KW-0808">Transferase</keyword>
<evidence type="ECO:0000256" key="1">
    <source>
        <dbReference type="ARBA" id="ARBA00022679"/>
    </source>
</evidence>
<reference evidence="4" key="1">
    <citation type="submission" date="2021-04" db="EMBL/GenBank/DDBJ databases">
        <title>Pseudonocardia sp. nov., isolated from sandy soil of mangrove forest.</title>
        <authorList>
            <person name="Zan Z."/>
            <person name="Huang R."/>
            <person name="Liu W."/>
        </authorList>
    </citation>
    <scope>NUCLEOTIDE SEQUENCE</scope>
    <source>
        <strain evidence="4">S2-4</strain>
    </source>
</reference>
<sequence length="151" mass="16793">MIDELQRFYQQRYGDEGDVTPVSTTDFAPPRGHFVIGWSDGEPVACGGWRARDGGDEPALRPGDAELKRMYVRETHRGRGFARALLAELERTAAAAGRLRCVLETGTAQPEAIALYTSAGYRPMPNFGTYRDYPNSRCFAKTIDMIGRSDQ</sequence>
<dbReference type="Proteomes" id="UP001165283">
    <property type="component" value="Unassembled WGS sequence"/>
</dbReference>
<organism evidence="4 5">
    <name type="scientific">Pseudonocardia humida</name>
    <dbReference type="NCBI Taxonomy" id="2800819"/>
    <lineage>
        <taxon>Bacteria</taxon>
        <taxon>Bacillati</taxon>
        <taxon>Actinomycetota</taxon>
        <taxon>Actinomycetes</taxon>
        <taxon>Pseudonocardiales</taxon>
        <taxon>Pseudonocardiaceae</taxon>
        <taxon>Pseudonocardia</taxon>
    </lineage>
</organism>
<evidence type="ECO:0000259" key="3">
    <source>
        <dbReference type="PROSITE" id="PS51186"/>
    </source>
</evidence>
<dbReference type="InterPro" id="IPR016181">
    <property type="entry name" value="Acyl_CoA_acyltransferase"/>
</dbReference>
<dbReference type="PANTHER" id="PTHR43877:SF2">
    <property type="entry name" value="AMINOALKYLPHOSPHONATE N-ACETYLTRANSFERASE-RELATED"/>
    <property type="match status" value="1"/>
</dbReference>